<dbReference type="InterPro" id="IPR036514">
    <property type="entry name" value="SGNH_hydro_sf"/>
</dbReference>
<dbReference type="Gene3D" id="2.60.120.260">
    <property type="entry name" value="Galactose-binding domain-like"/>
    <property type="match status" value="1"/>
</dbReference>
<name>A0A2S7IR53_9BACT</name>
<keyword evidence="3" id="KW-1185">Reference proteome</keyword>
<organism evidence="2 3">
    <name type="scientific">Siphonobacter curvatus</name>
    <dbReference type="NCBI Taxonomy" id="2094562"/>
    <lineage>
        <taxon>Bacteria</taxon>
        <taxon>Pseudomonadati</taxon>
        <taxon>Bacteroidota</taxon>
        <taxon>Cytophagia</taxon>
        <taxon>Cytophagales</taxon>
        <taxon>Cytophagaceae</taxon>
        <taxon>Siphonobacter</taxon>
    </lineage>
</organism>
<dbReference type="SUPFAM" id="SSF52266">
    <property type="entry name" value="SGNH hydrolase"/>
    <property type="match status" value="1"/>
</dbReference>
<evidence type="ECO:0000313" key="2">
    <source>
        <dbReference type="EMBL" id="PQA60201.1"/>
    </source>
</evidence>
<dbReference type="OrthoDB" id="9790057at2"/>
<sequence>MGVLFGVGDFGLEDLLIAAQTAEQTAITAKNQAIAAAQSIGEGKPQGPYNATTNSPSLGASSAAYPEAAFFDVTVGGTLNFAGFNFASGQVVKIGDRLKKIGTQWYLSPAISQFIDPKESTNLIASSNLTPDKYEIRPSNSSASVLTNPIVVRQVGNPGITFLKPYRGFNYAIQLVLASTERVNYFSQRIELGKYTLAAGDKVMGGVFLEIPAGASLTINAGVRQSTSNSGINGAYELLSVGGDWKYLRFISPITVQNPSDGLIDFYVYITNTGSSSVTVNFAAPALVKTQAVLAPLIYNGVEAFEIPNVSNFTAREEVNATFYNVVKDALFAGQTLGATTVAAPWSINTGGTGTFAAPIEIVNKVSPVGNRAIKIAHSKRSSDNFITDRQVIQKISIPMHLQGVTKMSFGYWAARETTDVNFEQSLFTFYSDASGSTVIGSNVGVNPVFTETAVGDWTFVRFENITVPANALVVQVNIRSKYLTSSAVDTVRNMWIGGVMIAFGNSKALAVPFNVYDQALAAAKEYYDSQITADTARATAAATAAILADKQANPVDPTLSIASIQNNPVKDQNFKAQAVGATSLVTPWIATAAGGTNFQAPYEVVEKSMPANYRALKISLSKRSSDNYTSDFQLNQKLQVPTEGLGADKMSFGLWIQRDSLDVAMNGSFLTFYSNVEATTVISTLTTNAPGFDATVVGSPVFAKYDNIAVPAGTKAMELRIRMRYGGSALDTVVVGYITTPVVYFGSAKGYSLPFNIDEKAKQIATDVVQQALAGGGGSSANIRTDKLSYGSRMRRTLAKLLSMSIDGQGAAQPKFDNQVRICHFGDSIVAQQWSSGPLITGVTGTTDGRDFVGLEKKYPYANFHVTNCGVGGQQAKHFKKHLWGQVIPYDPDLIIISTWLNDQMSTWTNNTSQFQSSLEEIIKYLRKHTTADIAICSCSLYTNTYEKVAGSPGYKNELALAQKYNCEFIDIARFMRDFGAAQTVPFYSTDADIQEWATRGYYTSGDVHPLNNGQQVLAKAVAEHFPPVNDLFTSFDWNALGLNWATRQPVTQAEAVFEYLDSAIKLSDETKFVTTATSENNERDSLEVLASAATTADGEYVEFEFEGNGIDLVYGQASDGANATITIDGAAPSTQSFCSIWYPDADTANTYTASSKREAMIRYTPGKWKVPEVLTITMTGTAGQVSQTYDLTGSVSGSILTGQSTANPVKAALADGSFIWIRPENWEGRTTNVYSGDKFYIRIYNAQCLPLESMRTWSDSNGADRRFPLISAPANLDSEYTIRFLYTSATAFRVDIVRRRDMTGETDTLNVVTALGTGTITDNGWSGGGLSISQAELTRLSGIAISGRRYYYWVHRKFSDTINFSGATAYKKVRLATLLENKKHILRITKTGTGKMYLDSFRPFRPVE</sequence>
<dbReference type="Pfam" id="PF13472">
    <property type="entry name" value="Lipase_GDSL_2"/>
    <property type="match status" value="1"/>
</dbReference>
<dbReference type="CDD" id="cd00229">
    <property type="entry name" value="SGNH_hydrolase"/>
    <property type="match status" value="1"/>
</dbReference>
<protein>
    <recommendedName>
        <fullName evidence="1">SGNH hydrolase-type esterase domain-containing protein</fullName>
    </recommendedName>
</protein>
<reference evidence="3" key="1">
    <citation type="submission" date="2018-02" db="EMBL/GenBank/DDBJ databases">
        <title>Genome sequencing of Solimonas sp. HR-BB.</title>
        <authorList>
            <person name="Lee Y."/>
            <person name="Jeon C.O."/>
        </authorList>
    </citation>
    <scope>NUCLEOTIDE SEQUENCE [LARGE SCALE GENOMIC DNA]</scope>
    <source>
        <strain evidence="3">HR-U</strain>
    </source>
</reference>
<evidence type="ECO:0000313" key="3">
    <source>
        <dbReference type="Proteomes" id="UP000239590"/>
    </source>
</evidence>
<accession>A0A2S7IR53</accession>
<dbReference type="EMBL" id="PTRA01000001">
    <property type="protein sequence ID" value="PQA60201.1"/>
    <property type="molecule type" value="Genomic_DNA"/>
</dbReference>
<comment type="caution">
    <text evidence="2">The sequence shown here is derived from an EMBL/GenBank/DDBJ whole genome shotgun (WGS) entry which is preliminary data.</text>
</comment>
<dbReference type="InterPro" id="IPR013830">
    <property type="entry name" value="SGNH_hydro"/>
</dbReference>
<dbReference type="GO" id="GO:0016788">
    <property type="term" value="F:hydrolase activity, acting on ester bonds"/>
    <property type="evidence" value="ECO:0007669"/>
    <property type="project" value="UniProtKB-ARBA"/>
</dbReference>
<dbReference type="RefSeq" id="WP_104712231.1">
    <property type="nucleotide sequence ID" value="NZ_PTRA01000001.1"/>
</dbReference>
<feature type="domain" description="SGNH hydrolase-type esterase" evidence="1">
    <location>
        <begin position="826"/>
        <end position="1017"/>
    </location>
</feature>
<dbReference type="Gene3D" id="3.40.50.1110">
    <property type="entry name" value="SGNH hydrolase"/>
    <property type="match status" value="1"/>
</dbReference>
<dbReference type="Proteomes" id="UP000239590">
    <property type="component" value="Unassembled WGS sequence"/>
</dbReference>
<proteinExistence type="predicted"/>
<gene>
    <name evidence="2" type="ORF">C5O19_11445</name>
</gene>
<evidence type="ECO:0000259" key="1">
    <source>
        <dbReference type="Pfam" id="PF13472"/>
    </source>
</evidence>